<dbReference type="InterPro" id="IPR001841">
    <property type="entry name" value="Znf_RING"/>
</dbReference>
<dbReference type="GO" id="GO:0061630">
    <property type="term" value="F:ubiquitin protein ligase activity"/>
    <property type="evidence" value="ECO:0007669"/>
    <property type="project" value="TreeGrafter"/>
</dbReference>
<reference evidence="7" key="2">
    <citation type="submission" date="2025-08" db="UniProtKB">
        <authorList>
            <consortium name="RefSeq"/>
        </authorList>
    </citation>
    <scope>IDENTIFICATION</scope>
</reference>
<dbReference type="Pfam" id="PF15926">
    <property type="entry name" value="RNF220"/>
    <property type="match status" value="1"/>
</dbReference>
<feature type="domain" description="RING-type" evidence="5">
    <location>
        <begin position="530"/>
        <end position="569"/>
    </location>
</feature>
<evidence type="ECO:0000259" key="5">
    <source>
        <dbReference type="PROSITE" id="PS50089"/>
    </source>
</evidence>
<dbReference type="Pfam" id="PF13923">
    <property type="entry name" value="zf-C3HC4_2"/>
    <property type="match status" value="1"/>
</dbReference>
<dbReference type="FunCoup" id="A0A1S3KAW3">
    <property type="interactions" value="1722"/>
</dbReference>
<keyword evidence="1 3" id="KW-0479">Metal-binding</keyword>
<sequence>MFRMNLWTKPFFFARAPYPGTDPKEMANPSFQLGPNPLASPALMVLASTAEAAREAGHIAATSQYQGQGIDGKEMPVPFTTAYAMYRQGEGFPPPMYAPHLAPHLMRPMGMINPNGGGAFRPVTTASDTAESQYHSAFIPAKRPKIEETVTTPSPYHYNSETFDKNARPQSQDSNATLSPAGGKDELRGNQITPNSVDAEAKSESSDRATPEEGRNLRKQRKRNIQDGCCPVCGLTLRTGEMESHLIMEIEKLDKICRTGRKGACKDPSSQGKKSFPSPSTSSRRNSDSPGLDGVGQTRFETYLRIKANRQNRLAAKARTNKRKRNQEETSCPVCNEKVIGTPEELNEHVEKCLKKRDSGEEEVVDIEGDQFEEYEWAGQKRIRASSLLQGGMAGSGFQTSKRSESDEDINLDVDGDDSEQYGGVQYTEADIIPCSADDSGEDQEREALRGAVLRGEGTQPKAISADRSKWSSDSAEPGTSESPDNSDETVSSSETVQVQDPKAKEVIQALKAKVKDQEDHTKKGDKFKCLICMEPYASPLTSIQCWHVHCEECWLRTLGAKKLCPQCNMITSAADLRKIYL</sequence>
<feature type="compositionally biased region" description="Polar residues" evidence="4">
    <location>
        <begin position="472"/>
        <end position="499"/>
    </location>
</feature>
<dbReference type="InParanoid" id="A0A1S3KAW3"/>
<feature type="compositionally biased region" description="Basic and acidic residues" evidence="4">
    <location>
        <begin position="199"/>
        <end position="216"/>
    </location>
</feature>
<feature type="region of interest" description="Disordered" evidence="4">
    <location>
        <begin position="392"/>
        <end position="423"/>
    </location>
</feature>
<dbReference type="Proteomes" id="UP000085678">
    <property type="component" value="Unplaced"/>
</dbReference>
<dbReference type="InterPro" id="IPR013083">
    <property type="entry name" value="Znf_RING/FYVE/PHD"/>
</dbReference>
<feature type="region of interest" description="Disordered" evidence="4">
    <location>
        <begin position="138"/>
        <end position="221"/>
    </location>
</feature>
<gene>
    <name evidence="7" type="primary">LOC106180345</name>
</gene>
<evidence type="ECO:0000256" key="1">
    <source>
        <dbReference type="ARBA" id="ARBA00022771"/>
    </source>
</evidence>
<evidence type="ECO:0000256" key="2">
    <source>
        <dbReference type="ARBA" id="ARBA00022833"/>
    </source>
</evidence>
<dbReference type="InterPro" id="IPR031824">
    <property type="entry name" value="RNF220_mid"/>
</dbReference>
<dbReference type="Gene3D" id="3.30.40.10">
    <property type="entry name" value="Zinc/RING finger domain, C3HC4 (zinc finger)"/>
    <property type="match status" value="1"/>
</dbReference>
<dbReference type="InterPro" id="IPR052443">
    <property type="entry name" value="E3_ubiq-ligase_RNF220-like"/>
</dbReference>
<dbReference type="STRING" id="7574.A0A1S3KAW3"/>
<evidence type="ECO:0000256" key="4">
    <source>
        <dbReference type="SAM" id="MobiDB-lite"/>
    </source>
</evidence>
<dbReference type="OrthoDB" id="6270329at2759"/>
<protein>
    <submittedName>
        <fullName evidence="7">E3 ubiquitin-protein ligase RNF220 isoform X1</fullName>
    </submittedName>
</protein>
<evidence type="ECO:0000313" key="6">
    <source>
        <dbReference type="Proteomes" id="UP000085678"/>
    </source>
</evidence>
<dbReference type="GeneID" id="106180345"/>
<dbReference type="SUPFAM" id="SSF57850">
    <property type="entry name" value="RING/U-box"/>
    <property type="match status" value="1"/>
</dbReference>
<accession>A0A1S3KAW3</accession>
<dbReference type="RefSeq" id="XP_013419765.1">
    <property type="nucleotide sequence ID" value="XM_013564311.1"/>
</dbReference>
<dbReference type="CDD" id="cd16563">
    <property type="entry name" value="RING-HC_RNF220"/>
    <property type="match status" value="1"/>
</dbReference>
<evidence type="ECO:0000313" key="7">
    <source>
        <dbReference type="RefSeq" id="XP_013419765.1"/>
    </source>
</evidence>
<dbReference type="InterPro" id="IPR040178">
    <property type="entry name" value="RNF220_RING"/>
</dbReference>
<name>A0A1S3KAW3_LINAN</name>
<organism evidence="6 7">
    <name type="scientific">Lingula anatina</name>
    <name type="common">Brachiopod</name>
    <name type="synonym">Lingula unguis</name>
    <dbReference type="NCBI Taxonomy" id="7574"/>
    <lineage>
        <taxon>Eukaryota</taxon>
        <taxon>Metazoa</taxon>
        <taxon>Spiralia</taxon>
        <taxon>Lophotrochozoa</taxon>
        <taxon>Brachiopoda</taxon>
        <taxon>Linguliformea</taxon>
        <taxon>Lingulata</taxon>
        <taxon>Lingulida</taxon>
        <taxon>Linguloidea</taxon>
        <taxon>Lingulidae</taxon>
        <taxon>Lingula</taxon>
    </lineage>
</organism>
<feature type="compositionally biased region" description="Low complexity" evidence="4">
    <location>
        <begin position="275"/>
        <end position="290"/>
    </location>
</feature>
<keyword evidence="2" id="KW-0862">Zinc</keyword>
<feature type="region of interest" description="Disordered" evidence="4">
    <location>
        <begin position="451"/>
        <end position="502"/>
    </location>
</feature>
<dbReference type="GO" id="GO:0008270">
    <property type="term" value="F:zinc ion binding"/>
    <property type="evidence" value="ECO:0007669"/>
    <property type="project" value="UniProtKB-KW"/>
</dbReference>
<feature type="region of interest" description="Disordered" evidence="4">
    <location>
        <begin position="261"/>
        <end position="296"/>
    </location>
</feature>
<dbReference type="AlphaFoldDB" id="A0A1S3KAW3"/>
<evidence type="ECO:0000256" key="3">
    <source>
        <dbReference type="PROSITE-ProRule" id="PRU00175"/>
    </source>
</evidence>
<dbReference type="GO" id="GO:0016567">
    <property type="term" value="P:protein ubiquitination"/>
    <property type="evidence" value="ECO:0007669"/>
    <property type="project" value="TreeGrafter"/>
</dbReference>
<feature type="compositionally biased region" description="Acidic residues" evidence="4">
    <location>
        <begin position="406"/>
        <end position="420"/>
    </location>
</feature>
<proteinExistence type="predicted"/>
<dbReference type="PROSITE" id="PS50089">
    <property type="entry name" value="ZF_RING_2"/>
    <property type="match status" value="1"/>
</dbReference>
<dbReference type="PANTHER" id="PTHR13459:SF1">
    <property type="entry name" value="E3 UBIQUITIN-PROTEIN LIGASE RNF220 ISOFORM X1"/>
    <property type="match status" value="1"/>
</dbReference>
<dbReference type="PANTHER" id="PTHR13459">
    <property type="entry name" value="E3 UBIQUITIN-PROTEIN LIGASE RNF220 ISOFORM X1"/>
    <property type="match status" value="1"/>
</dbReference>
<dbReference type="Gene3D" id="3.30.160.60">
    <property type="entry name" value="Classic Zinc Finger"/>
    <property type="match status" value="1"/>
</dbReference>
<keyword evidence="1 3" id="KW-0863">Zinc-finger</keyword>
<feature type="compositionally biased region" description="Polar residues" evidence="4">
    <location>
        <begin position="168"/>
        <end position="178"/>
    </location>
</feature>
<keyword evidence="6" id="KW-1185">Reference proteome</keyword>
<reference evidence="7" key="1">
    <citation type="journal article" date="2015" name="Nat. Commun.">
        <title>The Lingula genome provides insights into brachiopod evolution and the origin of phosphate biomineralization.</title>
        <authorList>
            <person name="Luo Y.J."/>
            <person name="Takeuchi T."/>
            <person name="Koyanagi R."/>
            <person name="Yamada L."/>
            <person name="Kanda M."/>
            <person name="Khalturina M."/>
            <person name="Fujie M."/>
            <person name="Yamasaki S.I."/>
            <person name="Endo K."/>
            <person name="Satoh N."/>
        </authorList>
    </citation>
    <scope>NUCLEOTIDE SEQUENCE</scope>
</reference>
<feature type="compositionally biased region" description="Polar residues" evidence="4">
    <location>
        <begin position="149"/>
        <end position="161"/>
    </location>
</feature>
<dbReference type="KEGG" id="lak:106180345"/>